<feature type="signal peptide" evidence="1">
    <location>
        <begin position="1"/>
        <end position="20"/>
    </location>
</feature>
<evidence type="ECO:0000256" key="1">
    <source>
        <dbReference type="SAM" id="SignalP"/>
    </source>
</evidence>
<proteinExistence type="predicted"/>
<evidence type="ECO:0000313" key="3">
    <source>
        <dbReference type="Proteomes" id="UP000286134"/>
    </source>
</evidence>
<comment type="caution">
    <text evidence="2">The sequence shown here is derived from an EMBL/GenBank/DDBJ whole genome shotgun (WGS) entry which is preliminary data.</text>
</comment>
<dbReference type="Proteomes" id="UP000286134">
    <property type="component" value="Unassembled WGS sequence"/>
</dbReference>
<feature type="chain" id="PRO_5019489547" evidence="1">
    <location>
        <begin position="21"/>
        <end position="64"/>
    </location>
</feature>
<dbReference type="EMBL" id="MCFK01001967">
    <property type="protein sequence ID" value="RKF64330.1"/>
    <property type="molecule type" value="Genomic_DNA"/>
</dbReference>
<reference evidence="2 3" key="1">
    <citation type="journal article" date="2018" name="BMC Genomics">
        <title>Comparative genome analyses reveal sequence features reflecting distinct modes of host-adaptation between dicot and monocot powdery mildew.</title>
        <authorList>
            <person name="Wu Y."/>
            <person name="Ma X."/>
            <person name="Pan Z."/>
            <person name="Kale S.D."/>
            <person name="Song Y."/>
            <person name="King H."/>
            <person name="Zhang Q."/>
            <person name="Presley C."/>
            <person name="Deng X."/>
            <person name="Wei C.I."/>
            <person name="Xiao S."/>
        </authorList>
    </citation>
    <scope>NUCLEOTIDE SEQUENCE [LARGE SCALE GENOMIC DNA]</scope>
    <source>
        <strain evidence="2">UMSG2</strain>
    </source>
</reference>
<name>A0A420I3R2_9PEZI</name>
<keyword evidence="1" id="KW-0732">Signal</keyword>
<dbReference type="AlphaFoldDB" id="A0A420I3R2"/>
<sequence>MGSLILSTLILLRKMGVDLGTTIGGGVKNNGFGFLKILSIGYLSGNCHGEDYSAALTHFRIWLS</sequence>
<gene>
    <name evidence="2" type="ORF">OnM2_c1596o23</name>
</gene>
<organism evidence="2 3">
    <name type="scientific">Erysiphe neolycopersici</name>
    <dbReference type="NCBI Taxonomy" id="212602"/>
    <lineage>
        <taxon>Eukaryota</taxon>
        <taxon>Fungi</taxon>
        <taxon>Dikarya</taxon>
        <taxon>Ascomycota</taxon>
        <taxon>Pezizomycotina</taxon>
        <taxon>Leotiomycetes</taxon>
        <taxon>Erysiphales</taxon>
        <taxon>Erysiphaceae</taxon>
        <taxon>Erysiphe</taxon>
    </lineage>
</organism>
<keyword evidence="3" id="KW-1185">Reference proteome</keyword>
<accession>A0A420I3R2</accession>
<evidence type="ECO:0000313" key="2">
    <source>
        <dbReference type="EMBL" id="RKF64330.1"/>
    </source>
</evidence>
<protein>
    <submittedName>
        <fullName evidence="2">Uncharacterized protein</fullName>
    </submittedName>
</protein>